<dbReference type="FunFam" id="2.60.40.10:FF:000097">
    <property type="entry name" value="Bent, isoform F"/>
    <property type="match status" value="2"/>
</dbReference>
<keyword evidence="2" id="KW-1015">Disulfide bond</keyword>
<dbReference type="Pfam" id="PF07679">
    <property type="entry name" value="I-set"/>
    <property type="match status" value="5"/>
</dbReference>
<dbReference type="InterPro" id="IPR003598">
    <property type="entry name" value="Ig_sub2"/>
</dbReference>
<evidence type="ECO:0000313" key="7">
    <source>
        <dbReference type="RefSeq" id="XP_029656666.2"/>
    </source>
</evidence>
<evidence type="ECO:0000256" key="1">
    <source>
        <dbReference type="ARBA" id="ARBA00022737"/>
    </source>
</evidence>
<feature type="compositionally biased region" description="Basic and acidic residues" evidence="4">
    <location>
        <begin position="505"/>
        <end position="526"/>
    </location>
</feature>
<dbReference type="SMART" id="SM00409">
    <property type="entry name" value="IG"/>
    <property type="match status" value="5"/>
</dbReference>
<sequence>MECQLSADPKPTIEWFRDDTKLAAGGNITMRMDPKGPKAYALTLEIKNVGNADAGSYKIVAKNDLGESNATIKLNFDSKQTEAGKAPHFTQKPIIKQPQKNQLTMTCNLESSSQPVIKWFREATEIKQGGRYTIQTTKDPKGPNMYIIVLTIKDPAPADGGVYKCVASNENGESNANITLNFQDTEKTEPAGKAPNFTEKPKIAQDASGKNIHMECSCIADPKPTITWYKGSTLLKENNRLKLKTTQDKDKYTFMLDILNFTKDDAGVYKVVAKNAHGEGTANITLNLDAQQKDKDAEKDAEKDKEKKTITLTDKATTKIELDKKRVTFEQKVDSKEKPTAQWFFGNNPLKSGGRYKMDVSQKDSSYYASMQMDEVTTKDAGPYKCVIQTPFGEGVQLMKLSSTQLIPPKVKGDPPKFITKLTSKTFNIGEPMDITLKVAGTEPITTIWYFNDKEIKSSSAANISYERGTARFYMSKVTPKDAGVYTVELKNPVGSEKGSANMIVKEDEKKKQKEEEMQRKEEERKKKLLPR</sequence>
<dbReference type="InterPro" id="IPR007110">
    <property type="entry name" value="Ig-like_dom"/>
</dbReference>
<accession>A0A6P7U6S1</accession>
<evidence type="ECO:0000256" key="4">
    <source>
        <dbReference type="SAM" id="MobiDB-lite"/>
    </source>
</evidence>
<feature type="domain" description="Ig-like" evidence="5">
    <location>
        <begin position="416"/>
        <end position="506"/>
    </location>
</feature>
<feature type="region of interest" description="Disordered" evidence="4">
    <location>
        <begin position="495"/>
        <end position="532"/>
    </location>
</feature>
<dbReference type="PROSITE" id="PS50835">
    <property type="entry name" value="IG_LIKE"/>
    <property type="match status" value="4"/>
</dbReference>
<keyword evidence="6" id="KW-1185">Reference proteome</keyword>
<dbReference type="CDD" id="cd00096">
    <property type="entry name" value="Ig"/>
    <property type="match status" value="3"/>
</dbReference>
<dbReference type="SUPFAM" id="SSF48726">
    <property type="entry name" value="Immunoglobulin"/>
    <property type="match status" value="5"/>
</dbReference>
<dbReference type="PANTHER" id="PTHR44170:SF54">
    <property type="entry name" value="FI24025P1"/>
    <property type="match status" value="1"/>
</dbReference>
<organism evidence="6 7">
    <name type="scientific">Octopus sinensis</name>
    <name type="common">East Asian common octopus</name>
    <dbReference type="NCBI Taxonomy" id="2607531"/>
    <lineage>
        <taxon>Eukaryota</taxon>
        <taxon>Metazoa</taxon>
        <taxon>Spiralia</taxon>
        <taxon>Lophotrochozoa</taxon>
        <taxon>Mollusca</taxon>
        <taxon>Cephalopoda</taxon>
        <taxon>Coleoidea</taxon>
        <taxon>Octopodiformes</taxon>
        <taxon>Octopoda</taxon>
        <taxon>Incirrata</taxon>
        <taxon>Octopodidae</taxon>
        <taxon>Octopus</taxon>
    </lineage>
</organism>
<dbReference type="InterPro" id="IPR003599">
    <property type="entry name" value="Ig_sub"/>
</dbReference>
<gene>
    <name evidence="7" type="primary">LOC115230668</name>
</gene>
<name>A0A6P7U6S1_9MOLL</name>
<dbReference type="KEGG" id="osn:115230668"/>
<dbReference type="InterPro" id="IPR036179">
    <property type="entry name" value="Ig-like_dom_sf"/>
</dbReference>
<dbReference type="InterPro" id="IPR013098">
    <property type="entry name" value="Ig_I-set"/>
</dbReference>
<dbReference type="GO" id="GO:0098609">
    <property type="term" value="P:cell-cell adhesion"/>
    <property type="evidence" value="ECO:0007669"/>
    <property type="project" value="TreeGrafter"/>
</dbReference>
<dbReference type="Proteomes" id="UP000515154">
    <property type="component" value="Unplaced"/>
</dbReference>
<feature type="non-terminal residue" evidence="7">
    <location>
        <position position="532"/>
    </location>
</feature>
<protein>
    <submittedName>
        <fullName evidence="7">Disorganized muscle protein 1</fullName>
    </submittedName>
</protein>
<evidence type="ECO:0000256" key="3">
    <source>
        <dbReference type="ARBA" id="ARBA00023319"/>
    </source>
</evidence>
<dbReference type="AlphaFoldDB" id="A0A6P7U6S1"/>
<feature type="domain" description="Ig-like" evidence="5">
    <location>
        <begin position="195"/>
        <end position="287"/>
    </location>
</feature>
<dbReference type="PANTHER" id="PTHR44170">
    <property type="entry name" value="PROTEIN SIDEKICK"/>
    <property type="match status" value="1"/>
</dbReference>
<dbReference type="InterPro" id="IPR013783">
    <property type="entry name" value="Ig-like_fold"/>
</dbReference>
<reference evidence="7" key="1">
    <citation type="submission" date="2025-08" db="UniProtKB">
        <authorList>
            <consortium name="RefSeq"/>
        </authorList>
    </citation>
    <scope>IDENTIFICATION</scope>
</reference>
<dbReference type="SMART" id="SM00408">
    <property type="entry name" value="IGc2"/>
    <property type="match status" value="4"/>
</dbReference>
<evidence type="ECO:0000256" key="2">
    <source>
        <dbReference type="ARBA" id="ARBA00023157"/>
    </source>
</evidence>
<keyword evidence="1" id="KW-0677">Repeat</keyword>
<dbReference type="FunFam" id="2.60.40.10:FF:000032">
    <property type="entry name" value="palladin isoform X1"/>
    <property type="match status" value="1"/>
</dbReference>
<dbReference type="RefSeq" id="XP_029656666.2">
    <property type="nucleotide sequence ID" value="XM_029800806.2"/>
</dbReference>
<dbReference type="Gene3D" id="2.60.40.10">
    <property type="entry name" value="Immunoglobulins"/>
    <property type="match status" value="5"/>
</dbReference>
<feature type="domain" description="Ig-like" evidence="5">
    <location>
        <begin position="87"/>
        <end position="181"/>
    </location>
</feature>
<dbReference type="FunFam" id="2.60.40.10:FF:000107">
    <property type="entry name" value="Myosin, light chain kinase a"/>
    <property type="match status" value="1"/>
</dbReference>
<keyword evidence="3" id="KW-0393">Immunoglobulin domain</keyword>
<evidence type="ECO:0000313" key="6">
    <source>
        <dbReference type="Proteomes" id="UP000515154"/>
    </source>
</evidence>
<evidence type="ECO:0000259" key="5">
    <source>
        <dbReference type="PROSITE" id="PS50835"/>
    </source>
</evidence>
<feature type="domain" description="Ig-like" evidence="5">
    <location>
        <begin position="1"/>
        <end position="75"/>
    </location>
</feature>
<proteinExistence type="predicted"/>